<keyword evidence="3" id="KW-1185">Reference proteome</keyword>
<proteinExistence type="predicted"/>
<gene>
    <name evidence="2" type="ORF">ACFO1S_27135</name>
</gene>
<protein>
    <submittedName>
        <fullName evidence="2">DUF2809 domain-containing protein</fullName>
    </submittedName>
</protein>
<dbReference type="InterPro" id="IPR021257">
    <property type="entry name" value="DUF2809"/>
</dbReference>
<name>A0ABV8SKW4_9BACL</name>
<dbReference type="Proteomes" id="UP001595755">
    <property type="component" value="Unassembled WGS sequence"/>
</dbReference>
<comment type="caution">
    <text evidence="2">The sequence shown here is derived from an EMBL/GenBank/DDBJ whole genome shotgun (WGS) entry which is preliminary data.</text>
</comment>
<feature type="transmembrane region" description="Helical" evidence="1">
    <location>
        <begin position="90"/>
        <end position="118"/>
    </location>
</feature>
<organism evidence="2 3">
    <name type="scientific">Cohnella boryungensis</name>
    <dbReference type="NCBI Taxonomy" id="768479"/>
    <lineage>
        <taxon>Bacteria</taxon>
        <taxon>Bacillati</taxon>
        <taxon>Bacillota</taxon>
        <taxon>Bacilli</taxon>
        <taxon>Bacillales</taxon>
        <taxon>Paenibacillaceae</taxon>
        <taxon>Cohnella</taxon>
    </lineage>
</organism>
<dbReference type="Pfam" id="PF10990">
    <property type="entry name" value="DUF2809"/>
    <property type="match status" value="1"/>
</dbReference>
<accession>A0ABV8SKW4</accession>
<evidence type="ECO:0000313" key="3">
    <source>
        <dbReference type="Proteomes" id="UP001595755"/>
    </source>
</evidence>
<dbReference type="EMBL" id="JBHSED010000071">
    <property type="protein sequence ID" value="MFC4307104.1"/>
    <property type="molecule type" value="Genomic_DNA"/>
</dbReference>
<evidence type="ECO:0000256" key="1">
    <source>
        <dbReference type="SAM" id="Phobius"/>
    </source>
</evidence>
<keyword evidence="1" id="KW-1133">Transmembrane helix</keyword>
<dbReference type="RefSeq" id="WP_204604535.1">
    <property type="nucleotide sequence ID" value="NZ_JBHSED010000071.1"/>
</dbReference>
<keyword evidence="1" id="KW-0472">Membrane</keyword>
<sequence length="133" mass="14605">MRARFGYLASVAVVIALGLSVRAYSDRLPAFLAEHAGDALWAAMIYAGLRTLFLRKTRGWTFFASVCFCFAIEFSQLYQAGWINDIRATVWGALILGKGFLAIDLVRYACGAAAAYGLDRYLLGVRKPPLTGE</sequence>
<evidence type="ECO:0000313" key="2">
    <source>
        <dbReference type="EMBL" id="MFC4307104.1"/>
    </source>
</evidence>
<keyword evidence="1" id="KW-0812">Transmembrane</keyword>
<feature type="transmembrane region" description="Helical" evidence="1">
    <location>
        <begin position="35"/>
        <end position="53"/>
    </location>
</feature>
<reference evidence="3" key="1">
    <citation type="journal article" date="2019" name="Int. J. Syst. Evol. Microbiol.">
        <title>The Global Catalogue of Microorganisms (GCM) 10K type strain sequencing project: providing services to taxonomists for standard genome sequencing and annotation.</title>
        <authorList>
            <consortium name="The Broad Institute Genomics Platform"/>
            <consortium name="The Broad Institute Genome Sequencing Center for Infectious Disease"/>
            <person name="Wu L."/>
            <person name="Ma J."/>
        </authorList>
    </citation>
    <scope>NUCLEOTIDE SEQUENCE [LARGE SCALE GENOMIC DNA]</scope>
    <source>
        <strain evidence="3">CGMCC 4.1641</strain>
    </source>
</reference>
<feature type="transmembrane region" description="Helical" evidence="1">
    <location>
        <begin position="60"/>
        <end position="78"/>
    </location>
</feature>